<keyword evidence="2" id="KW-1185">Reference proteome</keyword>
<sequence length="67" mass="7575">MGRLKLYDTSIPRETIVEERESVYLSRTSEQHFFNVLQLNRISVVMNGGRPLKSPEGKGLVISKPTA</sequence>
<accession>A0A1G6IKI9</accession>
<dbReference type="Proteomes" id="UP000199455">
    <property type="component" value="Unassembled WGS sequence"/>
</dbReference>
<reference evidence="2" key="1">
    <citation type="submission" date="2016-10" db="EMBL/GenBank/DDBJ databases">
        <authorList>
            <person name="Varghese N."/>
            <person name="Submissions S."/>
        </authorList>
    </citation>
    <scope>NUCLEOTIDE SEQUENCE [LARGE SCALE GENOMIC DNA]</scope>
    <source>
        <strain evidence="2">DSM 18609</strain>
    </source>
</reference>
<dbReference type="AlphaFoldDB" id="A0A1G6IKI9"/>
<evidence type="ECO:0000313" key="2">
    <source>
        <dbReference type="Proteomes" id="UP000199455"/>
    </source>
</evidence>
<organism evidence="1 2">
    <name type="scientific">Pedobacter soli</name>
    <dbReference type="NCBI Taxonomy" id="390242"/>
    <lineage>
        <taxon>Bacteria</taxon>
        <taxon>Pseudomonadati</taxon>
        <taxon>Bacteroidota</taxon>
        <taxon>Sphingobacteriia</taxon>
        <taxon>Sphingobacteriales</taxon>
        <taxon>Sphingobacteriaceae</taxon>
        <taxon>Pedobacter</taxon>
    </lineage>
</organism>
<proteinExistence type="predicted"/>
<dbReference type="EMBL" id="FMZH01000001">
    <property type="protein sequence ID" value="SDC06920.1"/>
    <property type="molecule type" value="Genomic_DNA"/>
</dbReference>
<dbReference type="STRING" id="390242.SAMN04488024_101181"/>
<evidence type="ECO:0000313" key="1">
    <source>
        <dbReference type="EMBL" id="SDC06920.1"/>
    </source>
</evidence>
<gene>
    <name evidence="1" type="ORF">SAMN04488024_101181</name>
</gene>
<protein>
    <submittedName>
        <fullName evidence="1">Uncharacterized protein</fullName>
    </submittedName>
</protein>
<name>A0A1G6IKI9_9SPHI</name>